<dbReference type="CDD" id="cd01347">
    <property type="entry name" value="ligand_gated_channel"/>
    <property type="match status" value="1"/>
</dbReference>
<evidence type="ECO:0000256" key="5">
    <source>
        <dbReference type="ARBA" id="ARBA00022496"/>
    </source>
</evidence>
<dbReference type="PANTHER" id="PTHR32552">
    <property type="entry name" value="FERRICHROME IRON RECEPTOR-RELATED"/>
    <property type="match status" value="1"/>
</dbReference>
<evidence type="ECO:0000256" key="3">
    <source>
        <dbReference type="ARBA" id="ARBA00022448"/>
    </source>
</evidence>
<keyword evidence="21" id="KW-1185">Reference proteome</keyword>
<evidence type="ECO:0000256" key="7">
    <source>
        <dbReference type="ARBA" id="ARBA00022729"/>
    </source>
</evidence>
<evidence type="ECO:0000256" key="2">
    <source>
        <dbReference type="ARBA" id="ARBA00009810"/>
    </source>
</evidence>
<dbReference type="InterPro" id="IPR039426">
    <property type="entry name" value="TonB-dep_rcpt-like"/>
</dbReference>
<evidence type="ECO:0000259" key="18">
    <source>
        <dbReference type="Pfam" id="PF00593"/>
    </source>
</evidence>
<feature type="signal peptide" evidence="17">
    <location>
        <begin position="1"/>
        <end position="27"/>
    </location>
</feature>
<keyword evidence="12 20" id="KW-0675">Receptor</keyword>
<evidence type="ECO:0000256" key="11">
    <source>
        <dbReference type="ARBA" id="ARBA00023136"/>
    </source>
</evidence>
<evidence type="ECO:0000256" key="13">
    <source>
        <dbReference type="ARBA" id="ARBA00023237"/>
    </source>
</evidence>
<reference evidence="20 21" key="1">
    <citation type="submission" date="2020-02" db="EMBL/GenBank/DDBJ databases">
        <title>Genome sequence of strain CCNWXJ40-4.</title>
        <authorList>
            <person name="Gao J."/>
            <person name="Sun J."/>
        </authorList>
    </citation>
    <scope>NUCLEOTIDE SEQUENCE [LARGE SCALE GENOMIC DNA]</scope>
    <source>
        <strain evidence="20 21">CCNWXJ 40-4</strain>
    </source>
</reference>
<evidence type="ECO:0000259" key="19">
    <source>
        <dbReference type="Pfam" id="PF07715"/>
    </source>
</evidence>
<evidence type="ECO:0000256" key="6">
    <source>
        <dbReference type="ARBA" id="ARBA00022692"/>
    </source>
</evidence>
<keyword evidence="11 14" id="KW-0472">Membrane</keyword>
<keyword evidence="8" id="KW-0408">Iron</keyword>
<comment type="caution">
    <text evidence="20">The sequence shown here is derived from an EMBL/GenBank/DDBJ whole genome shotgun (WGS) entry which is preliminary data.</text>
</comment>
<dbReference type="GO" id="GO:0015344">
    <property type="term" value="F:siderophore uptake transmembrane transporter activity"/>
    <property type="evidence" value="ECO:0007669"/>
    <property type="project" value="TreeGrafter"/>
</dbReference>
<keyword evidence="9" id="KW-0406">Ion transport</keyword>
<feature type="chain" id="PRO_5026232752" evidence="17">
    <location>
        <begin position="28"/>
        <end position="737"/>
    </location>
</feature>
<organism evidence="20 21">
    <name type="scientific">Allomesorhizobium camelthorni</name>
    <dbReference type="NCBI Taxonomy" id="475069"/>
    <lineage>
        <taxon>Bacteria</taxon>
        <taxon>Pseudomonadati</taxon>
        <taxon>Pseudomonadota</taxon>
        <taxon>Alphaproteobacteria</taxon>
        <taxon>Hyphomicrobiales</taxon>
        <taxon>Phyllobacteriaceae</taxon>
        <taxon>Allomesorhizobium</taxon>
    </lineage>
</organism>
<dbReference type="GO" id="GO:0038023">
    <property type="term" value="F:signaling receptor activity"/>
    <property type="evidence" value="ECO:0007669"/>
    <property type="project" value="InterPro"/>
</dbReference>
<evidence type="ECO:0000256" key="16">
    <source>
        <dbReference type="SAM" id="MobiDB-lite"/>
    </source>
</evidence>
<keyword evidence="10 15" id="KW-0798">TonB box</keyword>
<sequence>MNISDLRSLLACGVATIALMGVTKAFAQETTNLQEVVVEGEGQGTIAGGAVGPVNGVVARKTLTGAKAATDITEIPQSVSVIGREEIDDQGAQKADEALRYTAGVFAQPFGPDSDTNWIFIRGFQATATGVYLDGLQTFSQSFGGFFVDAFGLESIEVLKGPASVLYGGSNPGGLVNYVSKRPSFGRERYVETGVNDAGNVYLGFDIGDVTSNQAASWRVVGRVAGGDTYSDYQDGWRGFISPSITWQPDEQTRLTILANYTHIDENHGGGSFLPYFGTVTDYFTPGGVNLGRIDADFNYSEPSIDLYDRQQGSIGYEFEHTFDSEWTVRSNARFAGADIQEVAVYPNGWSFLDPTNLARINFGHDTQVTTFLMDNQIEGKVETGTIENTLLAGLDYKRYNIDQVQSSGLFDPTYDNPIDPFDPVYGTPLTPRVSYLNQDLTQQQIGLYAQDQLRFGGGWLVTLNGRYDWVKTEADNRPNFYNADPADFDDTQGQFSGRAGLAYGFENGVTPYFSASTFFNPLIETNAVTGELFEPEEGEQYEVGVKYTPTFIDGLFTLSVFDLTRRNVLTAAAPTPDNPFPSNEQTGEVRSRGVELEGKVNITEDWKVTAALTAYELKVTKDANPALVGKQPFLVPEVMASIWTDYTFRGDAWYDGVSVGGGVRYLGSSFADKENTLKVPDVTLLDLKLGYTKDNWGMDFNVTNVFDKEYVSGCQGVNVCSYGEGRSFKLKAHATW</sequence>
<evidence type="ECO:0000256" key="9">
    <source>
        <dbReference type="ARBA" id="ARBA00023065"/>
    </source>
</evidence>
<dbReference type="FunFam" id="2.170.130.10:FF:000001">
    <property type="entry name" value="Catecholate siderophore TonB-dependent receptor"/>
    <property type="match status" value="1"/>
</dbReference>
<evidence type="ECO:0000313" key="20">
    <source>
        <dbReference type="EMBL" id="NGO54879.1"/>
    </source>
</evidence>
<evidence type="ECO:0000256" key="14">
    <source>
        <dbReference type="PROSITE-ProRule" id="PRU01360"/>
    </source>
</evidence>
<evidence type="ECO:0000256" key="4">
    <source>
        <dbReference type="ARBA" id="ARBA00022452"/>
    </source>
</evidence>
<accession>A0A6G4WJU3</accession>
<name>A0A6G4WJU3_9HYPH</name>
<dbReference type="NCBIfam" id="TIGR01783">
    <property type="entry name" value="TonB-siderophor"/>
    <property type="match status" value="1"/>
</dbReference>
<feature type="domain" description="TonB-dependent receptor-like beta-barrel" evidence="18">
    <location>
        <begin position="247"/>
        <end position="706"/>
    </location>
</feature>
<feature type="domain" description="TonB-dependent receptor plug" evidence="19">
    <location>
        <begin position="73"/>
        <end position="174"/>
    </location>
</feature>
<evidence type="ECO:0000256" key="1">
    <source>
        <dbReference type="ARBA" id="ARBA00004571"/>
    </source>
</evidence>
<dbReference type="InterPro" id="IPR000531">
    <property type="entry name" value="Beta-barrel_TonB"/>
</dbReference>
<evidence type="ECO:0000256" key="15">
    <source>
        <dbReference type="RuleBase" id="RU003357"/>
    </source>
</evidence>
<dbReference type="InterPro" id="IPR036942">
    <property type="entry name" value="Beta-barrel_TonB_sf"/>
</dbReference>
<dbReference type="GO" id="GO:0015891">
    <property type="term" value="P:siderophore transport"/>
    <property type="evidence" value="ECO:0007669"/>
    <property type="project" value="InterPro"/>
</dbReference>
<comment type="similarity">
    <text evidence="2 14 15">Belongs to the TonB-dependent receptor family.</text>
</comment>
<keyword evidence="6 14" id="KW-0812">Transmembrane</keyword>
<evidence type="ECO:0000256" key="17">
    <source>
        <dbReference type="SAM" id="SignalP"/>
    </source>
</evidence>
<dbReference type="PROSITE" id="PS52016">
    <property type="entry name" value="TONB_DEPENDENT_REC_3"/>
    <property type="match status" value="1"/>
</dbReference>
<evidence type="ECO:0000256" key="10">
    <source>
        <dbReference type="ARBA" id="ARBA00023077"/>
    </source>
</evidence>
<dbReference type="Pfam" id="PF00593">
    <property type="entry name" value="TonB_dep_Rec_b-barrel"/>
    <property type="match status" value="1"/>
</dbReference>
<dbReference type="InterPro" id="IPR037066">
    <property type="entry name" value="Plug_dom_sf"/>
</dbReference>
<dbReference type="Gene3D" id="2.170.130.10">
    <property type="entry name" value="TonB-dependent receptor, plug domain"/>
    <property type="match status" value="1"/>
</dbReference>
<dbReference type="PANTHER" id="PTHR32552:SF68">
    <property type="entry name" value="FERRICHROME OUTER MEMBRANE TRANSPORTER_PHAGE RECEPTOR"/>
    <property type="match status" value="1"/>
</dbReference>
<dbReference type="Gene3D" id="2.40.170.20">
    <property type="entry name" value="TonB-dependent receptor, beta-barrel domain"/>
    <property type="match status" value="1"/>
</dbReference>
<dbReference type="InterPro" id="IPR010105">
    <property type="entry name" value="TonB_sidphr_rcpt"/>
</dbReference>
<protein>
    <submittedName>
        <fullName evidence="20">TonB-dependent siderophore receptor</fullName>
    </submittedName>
</protein>
<gene>
    <name evidence="20" type="ORF">G6N73_27865</name>
</gene>
<evidence type="ECO:0000256" key="8">
    <source>
        <dbReference type="ARBA" id="ARBA00023004"/>
    </source>
</evidence>
<dbReference type="Pfam" id="PF07715">
    <property type="entry name" value="Plug"/>
    <property type="match status" value="1"/>
</dbReference>
<dbReference type="SUPFAM" id="SSF56935">
    <property type="entry name" value="Porins"/>
    <property type="match status" value="1"/>
</dbReference>
<evidence type="ECO:0000256" key="12">
    <source>
        <dbReference type="ARBA" id="ARBA00023170"/>
    </source>
</evidence>
<keyword evidence="4 14" id="KW-1134">Transmembrane beta strand</keyword>
<dbReference type="NCBIfam" id="NF010651">
    <property type="entry name" value="PRK14050.1"/>
    <property type="match status" value="1"/>
</dbReference>
<dbReference type="GO" id="GO:0009279">
    <property type="term" value="C:cell outer membrane"/>
    <property type="evidence" value="ECO:0007669"/>
    <property type="project" value="UniProtKB-SubCell"/>
</dbReference>
<proteinExistence type="inferred from homology"/>
<dbReference type="AlphaFoldDB" id="A0A6G4WJU3"/>
<keyword evidence="7 17" id="KW-0732">Signal</keyword>
<dbReference type="Proteomes" id="UP001642900">
    <property type="component" value="Unassembled WGS sequence"/>
</dbReference>
<dbReference type="InterPro" id="IPR012910">
    <property type="entry name" value="Plug_dom"/>
</dbReference>
<keyword evidence="5" id="KW-0410">Iron transport</keyword>
<comment type="subcellular location">
    <subcellularLocation>
        <location evidence="1 14">Cell outer membrane</location>
        <topology evidence="1 14">Multi-pass membrane protein</topology>
    </subcellularLocation>
</comment>
<dbReference type="RefSeq" id="WP_165033211.1">
    <property type="nucleotide sequence ID" value="NZ_JAAKZF010000069.1"/>
</dbReference>
<feature type="region of interest" description="Disordered" evidence="16">
    <location>
        <begin position="573"/>
        <end position="592"/>
    </location>
</feature>
<keyword evidence="13 14" id="KW-0998">Cell outer membrane</keyword>
<keyword evidence="3 14" id="KW-0813">Transport</keyword>
<dbReference type="EMBL" id="JAAKZF010000069">
    <property type="protein sequence ID" value="NGO54879.1"/>
    <property type="molecule type" value="Genomic_DNA"/>
</dbReference>
<evidence type="ECO:0000313" key="21">
    <source>
        <dbReference type="Proteomes" id="UP001642900"/>
    </source>
</evidence>